<reference evidence="2" key="1">
    <citation type="submission" date="2016-07" db="EMBL/GenBank/DDBJ databases">
        <title>Nontailed viruses are major unrecognized killers of bacteria in the ocean.</title>
        <authorList>
            <person name="Kauffman K."/>
            <person name="Hussain F."/>
            <person name="Yang J."/>
            <person name="Arevalo P."/>
            <person name="Brown J."/>
            <person name="Cutler M."/>
            <person name="Kelly L."/>
            <person name="Polz M.F."/>
        </authorList>
    </citation>
    <scope>NUCLEOTIDE SEQUENCE [LARGE SCALE GENOMIC DNA]</scope>
    <source>
        <strain evidence="2">10N.286.55.C1</strain>
    </source>
</reference>
<evidence type="ECO:0000313" key="2">
    <source>
        <dbReference type="Proteomes" id="UP000235778"/>
    </source>
</evidence>
<dbReference type="EMBL" id="MCSI01000066">
    <property type="protein sequence ID" value="PME69949.1"/>
    <property type="molecule type" value="Genomic_DNA"/>
</dbReference>
<organism evidence="1 2">
    <name type="scientific">Vibrio lentus</name>
    <dbReference type="NCBI Taxonomy" id="136468"/>
    <lineage>
        <taxon>Bacteria</taxon>
        <taxon>Pseudomonadati</taxon>
        <taxon>Pseudomonadota</taxon>
        <taxon>Gammaproteobacteria</taxon>
        <taxon>Vibrionales</taxon>
        <taxon>Vibrionaceae</taxon>
        <taxon>Vibrio</taxon>
    </lineage>
</organism>
<evidence type="ECO:0000313" key="1">
    <source>
        <dbReference type="EMBL" id="PME69949.1"/>
    </source>
</evidence>
<dbReference type="Proteomes" id="UP000235778">
    <property type="component" value="Unassembled WGS sequence"/>
</dbReference>
<accession>A0A2N7C564</accession>
<sequence length="173" mass="20138">MFTKNKSVYFLLFCLCLMLVSIAYSLRSKNNFLVNSTTLYMTIEGDYIATEHMDVVISNENFEAVTVIKEAGLNNTLDIHAKGKFIRKSNGLFNVNLREERVDHGDIDFEHDDDMLVYDKYIEARNKLSFFKSVQVVEELPNQYMLIISNSPVKKMVAVKIEYLPIEDFYDDY</sequence>
<proteinExistence type="predicted"/>
<name>A0A2N7C564_9VIBR</name>
<comment type="caution">
    <text evidence="1">The sequence shown here is derived from an EMBL/GenBank/DDBJ whole genome shotgun (WGS) entry which is preliminary data.</text>
</comment>
<gene>
    <name evidence="1" type="ORF">BCV30_22635</name>
</gene>
<protein>
    <submittedName>
        <fullName evidence="1">Uncharacterized protein</fullName>
    </submittedName>
</protein>
<dbReference type="AlphaFoldDB" id="A0A2N7C564"/>